<evidence type="ECO:0000313" key="2">
    <source>
        <dbReference type="EMBL" id="CAD7702670.1"/>
    </source>
</evidence>
<feature type="region of interest" description="Disordered" evidence="1">
    <location>
        <begin position="168"/>
        <end position="201"/>
    </location>
</feature>
<organism evidence="2 3">
    <name type="scientific">Ostreobium quekettii</name>
    <dbReference type="NCBI Taxonomy" id="121088"/>
    <lineage>
        <taxon>Eukaryota</taxon>
        <taxon>Viridiplantae</taxon>
        <taxon>Chlorophyta</taxon>
        <taxon>core chlorophytes</taxon>
        <taxon>Ulvophyceae</taxon>
        <taxon>TCBD clade</taxon>
        <taxon>Bryopsidales</taxon>
        <taxon>Ostreobineae</taxon>
        <taxon>Ostreobiaceae</taxon>
        <taxon>Ostreobium</taxon>
    </lineage>
</organism>
<feature type="region of interest" description="Disordered" evidence="1">
    <location>
        <begin position="19"/>
        <end position="84"/>
    </location>
</feature>
<dbReference type="AlphaFoldDB" id="A0A8S1JFD6"/>
<evidence type="ECO:0000313" key="3">
    <source>
        <dbReference type="Proteomes" id="UP000708148"/>
    </source>
</evidence>
<dbReference type="InterPro" id="IPR029338">
    <property type="entry name" value="TSSC4"/>
</dbReference>
<name>A0A8S1JFD6_9CHLO</name>
<protein>
    <submittedName>
        <fullName evidence="2">Uncharacterized protein</fullName>
    </submittedName>
</protein>
<gene>
    <name evidence="2" type="ORF">OSTQU699_LOCUS8027</name>
</gene>
<proteinExistence type="predicted"/>
<keyword evidence="3" id="KW-1185">Reference proteome</keyword>
<dbReference type="Proteomes" id="UP000708148">
    <property type="component" value="Unassembled WGS sequence"/>
</dbReference>
<dbReference type="EMBL" id="CAJHUC010001908">
    <property type="protein sequence ID" value="CAD7702670.1"/>
    <property type="molecule type" value="Genomic_DNA"/>
</dbReference>
<dbReference type="Pfam" id="PF15264">
    <property type="entry name" value="TSSC4"/>
    <property type="match status" value="1"/>
</dbReference>
<feature type="compositionally biased region" description="Basic residues" evidence="1">
    <location>
        <begin position="324"/>
        <end position="336"/>
    </location>
</feature>
<sequence>MSVGLPSFAERAAAAFSALAPGEQPESRLWTVSTRTKGPDIVSDAAAGNSSEDEQEEGRPTAAPPLMSWKDITGAESQEEPSYASRKAFELEDEADEFDILAAETLTRDGGQPEPKPHRSMEVLPDNVMDRICDAQTAGQEWVRGAAEAAHHSDSTTVHGGCRASIRDQQEGRTARGSFNAAKELPPRRKKHPRSKVPDHVQHPEKYTCYTLEEPLLVGCPTEETIAEHEQRGVQAFMEPGVDSHSNRFIPEFGTGIAFRPRGRKENPSHQPQQDNQEKSRVTPLVVSHVADDAEDQDEGMAQVEAMSVMPLGGKLDKTPAKNQHAKGRCYRARRG</sequence>
<feature type="region of interest" description="Disordered" evidence="1">
    <location>
        <begin position="313"/>
        <end position="336"/>
    </location>
</feature>
<reference evidence="2" key="1">
    <citation type="submission" date="2020-12" db="EMBL/GenBank/DDBJ databases">
        <authorList>
            <person name="Iha C."/>
        </authorList>
    </citation>
    <scope>NUCLEOTIDE SEQUENCE</scope>
</reference>
<comment type="caution">
    <text evidence="2">The sequence shown here is derived from an EMBL/GenBank/DDBJ whole genome shotgun (WGS) entry which is preliminary data.</text>
</comment>
<dbReference type="OrthoDB" id="515084at2759"/>
<feature type="region of interest" description="Disordered" evidence="1">
    <location>
        <begin position="258"/>
        <end position="301"/>
    </location>
</feature>
<evidence type="ECO:0000256" key="1">
    <source>
        <dbReference type="SAM" id="MobiDB-lite"/>
    </source>
</evidence>
<accession>A0A8S1JFD6</accession>